<comment type="caution">
    <text evidence="2">The sequence shown here is derived from an EMBL/GenBank/DDBJ whole genome shotgun (WGS) entry which is preliminary data.</text>
</comment>
<evidence type="ECO:0000313" key="2">
    <source>
        <dbReference type="EMBL" id="GBB89910.1"/>
    </source>
</evidence>
<reference evidence="2 3" key="1">
    <citation type="submission" date="2017-11" db="EMBL/GenBank/DDBJ databases">
        <title>The genome of Rhizophagus clarus HR1 reveals common genetic basis of auxotrophy among arbuscular mycorrhizal fungi.</title>
        <authorList>
            <person name="Kobayashi Y."/>
        </authorList>
    </citation>
    <scope>NUCLEOTIDE SEQUENCE [LARGE SCALE GENOMIC DNA]</scope>
    <source>
        <strain evidence="2 3">HR1</strain>
    </source>
</reference>
<dbReference type="AlphaFoldDB" id="A0A2Z6QIJ6"/>
<proteinExistence type="predicted"/>
<accession>A0A2Z6QIJ6</accession>
<name>A0A2Z6QIJ6_9GLOM</name>
<gene>
    <name evidence="2" type="ORF">RclHR1_16760006</name>
</gene>
<evidence type="ECO:0000313" key="3">
    <source>
        <dbReference type="Proteomes" id="UP000247702"/>
    </source>
</evidence>
<dbReference type="Proteomes" id="UP000247702">
    <property type="component" value="Unassembled WGS sequence"/>
</dbReference>
<evidence type="ECO:0000256" key="1">
    <source>
        <dbReference type="SAM" id="MobiDB-lite"/>
    </source>
</evidence>
<organism evidence="2 3">
    <name type="scientific">Rhizophagus clarus</name>
    <dbReference type="NCBI Taxonomy" id="94130"/>
    <lineage>
        <taxon>Eukaryota</taxon>
        <taxon>Fungi</taxon>
        <taxon>Fungi incertae sedis</taxon>
        <taxon>Mucoromycota</taxon>
        <taxon>Glomeromycotina</taxon>
        <taxon>Glomeromycetes</taxon>
        <taxon>Glomerales</taxon>
        <taxon>Glomeraceae</taxon>
        <taxon>Rhizophagus</taxon>
    </lineage>
</organism>
<feature type="region of interest" description="Disordered" evidence="1">
    <location>
        <begin position="1"/>
        <end position="51"/>
    </location>
</feature>
<dbReference type="EMBL" id="BEXD01000753">
    <property type="protein sequence ID" value="GBB89910.1"/>
    <property type="molecule type" value="Genomic_DNA"/>
</dbReference>
<keyword evidence="3" id="KW-1185">Reference proteome</keyword>
<sequence length="82" mass="9217">MSRRIRSASALLSDDEESTTTRPSRKSPVISSILDEESEESTSIAHPHSRKMVPCNYPKCNKNLVNACTKIIHETERDSDND</sequence>
<protein>
    <submittedName>
        <fullName evidence="2">Uncharacterized protein</fullName>
    </submittedName>
</protein>